<evidence type="ECO:0000313" key="5">
    <source>
        <dbReference type="Proteomes" id="UP001152797"/>
    </source>
</evidence>
<keyword evidence="5" id="KW-1185">Reference proteome</keyword>
<dbReference type="OrthoDB" id="425096at2759"/>
<evidence type="ECO:0000256" key="1">
    <source>
        <dbReference type="SAM" id="SignalP"/>
    </source>
</evidence>
<reference evidence="3" key="2">
    <citation type="submission" date="2024-04" db="EMBL/GenBank/DDBJ databases">
        <authorList>
            <person name="Chen Y."/>
            <person name="Shah S."/>
            <person name="Dougan E. K."/>
            <person name="Thang M."/>
            <person name="Chan C."/>
        </authorList>
    </citation>
    <scope>NUCLEOTIDE SEQUENCE [LARGE SCALE GENOMIC DNA]</scope>
</reference>
<dbReference type="EMBL" id="CAMXCT020004857">
    <property type="protein sequence ID" value="CAL1163961.1"/>
    <property type="molecule type" value="Genomic_DNA"/>
</dbReference>
<feature type="chain" id="PRO_5043272787" evidence="1">
    <location>
        <begin position="18"/>
        <end position="344"/>
    </location>
</feature>
<evidence type="ECO:0000313" key="4">
    <source>
        <dbReference type="EMBL" id="CAL4797898.1"/>
    </source>
</evidence>
<protein>
    <submittedName>
        <fullName evidence="4">PAS domain-containing protein</fullName>
    </submittedName>
</protein>
<comment type="caution">
    <text evidence="2">The sequence shown here is derived from an EMBL/GenBank/DDBJ whole genome shotgun (WGS) entry which is preliminary data.</text>
</comment>
<sequence length="344" mass="36830">MAWFKVLLLAALGHVEAQHLVDMHTIVGIECGQVQLEASWADWVQELAGLQEGSCDSLGFSEPAGFKEVDIPVVGKFSLGIFRKPDILGVAMQLGEQLGGQPAKQGDACCQVCKEDEDKLVRVASGVCQETCLTVGKKLIVSMAGLLEPGFQRGSSCASQGFPVLNATLMKGLEPAGFSWDVYAPQPPHTQTFRKVAAGICGEVTVDDQTQLAALQKIGLLEPGRCSSEGFSHPMGKQYIPGLENTELALFQKAGELDIVDAVHMLFAAITQDTIVLYKVVGDVCSEASVDRKFVQPLMALAFTEGSCQDHGYDQPSGSQSFTVLLTDLQLALYRKAGSLGIHI</sequence>
<name>A0A9P1GE35_9DINO</name>
<evidence type="ECO:0000313" key="2">
    <source>
        <dbReference type="EMBL" id="CAI4010586.1"/>
    </source>
</evidence>
<evidence type="ECO:0000313" key="3">
    <source>
        <dbReference type="EMBL" id="CAL1163961.1"/>
    </source>
</evidence>
<accession>A0A9P1GE35</accession>
<proteinExistence type="predicted"/>
<feature type="signal peptide" evidence="1">
    <location>
        <begin position="1"/>
        <end position="17"/>
    </location>
</feature>
<keyword evidence="1" id="KW-0732">Signal</keyword>
<reference evidence="2" key="1">
    <citation type="submission" date="2022-10" db="EMBL/GenBank/DDBJ databases">
        <authorList>
            <person name="Chen Y."/>
            <person name="Dougan E. K."/>
            <person name="Chan C."/>
            <person name="Rhodes N."/>
            <person name="Thang M."/>
        </authorList>
    </citation>
    <scope>NUCLEOTIDE SEQUENCE</scope>
</reference>
<gene>
    <name evidence="2" type="ORF">C1SCF055_LOCUS35844</name>
</gene>
<dbReference type="Proteomes" id="UP001152797">
    <property type="component" value="Unassembled WGS sequence"/>
</dbReference>
<dbReference type="AlphaFoldDB" id="A0A9P1GE35"/>
<organism evidence="2">
    <name type="scientific">Cladocopium goreaui</name>
    <dbReference type="NCBI Taxonomy" id="2562237"/>
    <lineage>
        <taxon>Eukaryota</taxon>
        <taxon>Sar</taxon>
        <taxon>Alveolata</taxon>
        <taxon>Dinophyceae</taxon>
        <taxon>Suessiales</taxon>
        <taxon>Symbiodiniaceae</taxon>
        <taxon>Cladocopium</taxon>
    </lineage>
</organism>
<dbReference type="EMBL" id="CAMXCT010004857">
    <property type="protein sequence ID" value="CAI4010586.1"/>
    <property type="molecule type" value="Genomic_DNA"/>
</dbReference>
<dbReference type="EMBL" id="CAMXCT030004857">
    <property type="protein sequence ID" value="CAL4797898.1"/>
    <property type="molecule type" value="Genomic_DNA"/>
</dbReference>